<feature type="region of interest" description="Disordered" evidence="1">
    <location>
        <begin position="1"/>
        <end position="66"/>
    </location>
</feature>
<dbReference type="Proteomes" id="UP000006591">
    <property type="component" value="Chromosome 5"/>
</dbReference>
<feature type="compositionally biased region" description="Polar residues" evidence="1">
    <location>
        <begin position="14"/>
        <end position="23"/>
    </location>
</feature>
<reference evidence="2" key="1">
    <citation type="submission" date="2015-04" db="UniProtKB">
        <authorList>
            <consortium name="EnsemblPlants"/>
        </authorList>
    </citation>
    <scope>IDENTIFICATION</scope>
    <source>
        <strain evidence="2">SL10</strain>
    </source>
</reference>
<keyword evidence="3" id="KW-1185">Reference proteome</keyword>
<evidence type="ECO:0000313" key="3">
    <source>
        <dbReference type="Proteomes" id="UP000006591"/>
    </source>
</evidence>
<dbReference type="AlphaFoldDB" id="A0A0E0HCM9"/>
<dbReference type="HOGENOM" id="CLU_1016999_0_0_1"/>
<feature type="compositionally biased region" description="Polar residues" evidence="1">
    <location>
        <begin position="228"/>
        <end position="239"/>
    </location>
</feature>
<feature type="region of interest" description="Disordered" evidence="1">
    <location>
        <begin position="208"/>
        <end position="274"/>
    </location>
</feature>
<feature type="compositionally biased region" description="Basic and acidic residues" evidence="1">
    <location>
        <begin position="1"/>
        <end position="13"/>
    </location>
</feature>
<organism evidence="2">
    <name type="scientific">Oryza nivara</name>
    <name type="common">Indian wild rice</name>
    <name type="synonym">Oryza sativa f. spontanea</name>
    <dbReference type="NCBI Taxonomy" id="4536"/>
    <lineage>
        <taxon>Eukaryota</taxon>
        <taxon>Viridiplantae</taxon>
        <taxon>Streptophyta</taxon>
        <taxon>Embryophyta</taxon>
        <taxon>Tracheophyta</taxon>
        <taxon>Spermatophyta</taxon>
        <taxon>Magnoliopsida</taxon>
        <taxon>Liliopsida</taxon>
        <taxon>Poales</taxon>
        <taxon>Poaceae</taxon>
        <taxon>BOP clade</taxon>
        <taxon>Oryzoideae</taxon>
        <taxon>Oryzeae</taxon>
        <taxon>Oryzinae</taxon>
        <taxon>Oryza</taxon>
    </lineage>
</organism>
<evidence type="ECO:0000256" key="1">
    <source>
        <dbReference type="SAM" id="MobiDB-lite"/>
    </source>
</evidence>
<accession>A0A0E0HCM9</accession>
<name>A0A0E0HCM9_ORYNI</name>
<dbReference type="EnsemblPlants" id="ONIVA05G12240.1">
    <property type="protein sequence ID" value="ONIVA05G12240.1"/>
    <property type="gene ID" value="ONIVA05G12240"/>
</dbReference>
<protein>
    <submittedName>
        <fullName evidence="2">Uncharacterized protein</fullName>
    </submittedName>
</protein>
<reference evidence="2" key="2">
    <citation type="submission" date="2018-04" db="EMBL/GenBank/DDBJ databases">
        <title>OnivRS2 (Oryza nivara Reference Sequence Version 2).</title>
        <authorList>
            <person name="Zhang J."/>
            <person name="Kudrna D."/>
            <person name="Lee S."/>
            <person name="Talag J."/>
            <person name="Rajasekar S."/>
            <person name="Welchert J."/>
            <person name="Hsing Y.-I."/>
            <person name="Wing R.A."/>
        </authorList>
    </citation>
    <scope>NUCLEOTIDE SEQUENCE [LARGE SCALE GENOMIC DNA]</scope>
    <source>
        <strain evidence="2">SL10</strain>
    </source>
</reference>
<proteinExistence type="predicted"/>
<feature type="compositionally biased region" description="Basic and acidic residues" evidence="1">
    <location>
        <begin position="253"/>
        <end position="262"/>
    </location>
</feature>
<dbReference type="Gramene" id="ONIVA05G12240.1">
    <property type="protein sequence ID" value="ONIVA05G12240.1"/>
    <property type="gene ID" value="ONIVA05G12240"/>
</dbReference>
<evidence type="ECO:0000313" key="2">
    <source>
        <dbReference type="EnsemblPlants" id="ONIVA05G12240.1"/>
    </source>
</evidence>
<sequence length="274" mass="29056">MKAQERGKMKSRDTSLAASRKTPSPTPPNRRTAEAGSSGAEALHGAPTCHDRWPPANRSGAQHGRVARHIEQESLIAGCGIKASSPPRYYRLIKVKFQKISALNIVLCSRSEIYGAAREAGILIDPSIAHRLVAVAIFVGAKFGGPIDMLPTRWPASNGASSLSSITACSSVLTSSTGSAVSWSEGRVQAGDAAAAVVVGRGRRQKLWREKRRTTAAASGPPCRRHQLSPTRSTISASTGGKGGEDAVGVGRVRSDEARVEKMQPALEEFDQRP</sequence>